<organism evidence="1">
    <name type="scientific">Arundo donax</name>
    <name type="common">Giant reed</name>
    <name type="synonym">Donax arundinaceus</name>
    <dbReference type="NCBI Taxonomy" id="35708"/>
    <lineage>
        <taxon>Eukaryota</taxon>
        <taxon>Viridiplantae</taxon>
        <taxon>Streptophyta</taxon>
        <taxon>Embryophyta</taxon>
        <taxon>Tracheophyta</taxon>
        <taxon>Spermatophyta</taxon>
        <taxon>Magnoliopsida</taxon>
        <taxon>Liliopsida</taxon>
        <taxon>Poales</taxon>
        <taxon>Poaceae</taxon>
        <taxon>PACMAD clade</taxon>
        <taxon>Arundinoideae</taxon>
        <taxon>Arundineae</taxon>
        <taxon>Arundo</taxon>
    </lineage>
</organism>
<name>A0A0A9ASI7_ARUDO</name>
<reference evidence="1" key="2">
    <citation type="journal article" date="2015" name="Data Brief">
        <title>Shoot transcriptome of the giant reed, Arundo donax.</title>
        <authorList>
            <person name="Barrero R.A."/>
            <person name="Guerrero F.D."/>
            <person name="Moolhuijzen P."/>
            <person name="Goolsby J.A."/>
            <person name="Tidwell J."/>
            <person name="Bellgard S.E."/>
            <person name="Bellgard M.I."/>
        </authorList>
    </citation>
    <scope>NUCLEOTIDE SEQUENCE</scope>
    <source>
        <tissue evidence="1">Shoot tissue taken approximately 20 cm above the soil surface</tissue>
    </source>
</reference>
<dbReference type="EMBL" id="GBRH01247853">
    <property type="protein sequence ID" value="JAD50042.1"/>
    <property type="molecule type" value="Transcribed_RNA"/>
</dbReference>
<accession>A0A0A9ASI7</accession>
<dbReference type="AlphaFoldDB" id="A0A0A9ASI7"/>
<evidence type="ECO:0000313" key="1">
    <source>
        <dbReference type="EMBL" id="JAD50042.1"/>
    </source>
</evidence>
<reference evidence="1" key="1">
    <citation type="submission" date="2014-09" db="EMBL/GenBank/DDBJ databases">
        <authorList>
            <person name="Magalhaes I.L.F."/>
            <person name="Oliveira U."/>
            <person name="Santos F.R."/>
            <person name="Vidigal T.H.D.A."/>
            <person name="Brescovit A.D."/>
            <person name="Santos A.J."/>
        </authorList>
    </citation>
    <scope>NUCLEOTIDE SEQUENCE</scope>
    <source>
        <tissue evidence="1">Shoot tissue taken approximately 20 cm above the soil surface</tissue>
    </source>
</reference>
<protein>
    <submittedName>
        <fullName evidence="1">Uncharacterized protein</fullName>
    </submittedName>
</protein>
<sequence length="51" mass="5501">MGNVDCSGSSPESEELIQTQVEPDPNLFIVPSPINNHSPVCGQTVSVFLTW</sequence>
<proteinExistence type="predicted"/>